<protein>
    <submittedName>
        <fullName evidence="1">Putative replicase</fullName>
    </submittedName>
</protein>
<evidence type="ECO:0000313" key="1">
    <source>
        <dbReference type="EMBL" id="QRW42897.1"/>
    </source>
</evidence>
<proteinExistence type="predicted"/>
<reference evidence="1" key="2">
    <citation type="submission" date="2020-09" db="EMBL/GenBank/DDBJ databases">
        <authorList>
            <person name="Le Lay C."/>
            <person name="Shi M."/>
            <person name="Bucek A."/>
            <person name="Bourguignon T."/>
            <person name="Lo N."/>
            <person name="Holmes E.C."/>
        </authorList>
    </citation>
    <scope>NUCLEOTIDE SEQUENCE</scope>
    <source>
        <strain evidence="1">MDW_8</strain>
    </source>
</reference>
<reference evidence="1" key="1">
    <citation type="journal article" date="2020" name="Viruses">
        <title>Unmapped RNA Virus Diversity in Termites and their Symbionts.</title>
        <authorList>
            <person name="Lay C.L."/>
            <person name="Shi M."/>
            <person name="Bucek A."/>
            <person name="Bourguignon T."/>
            <person name="Lo N."/>
            <person name="Holmes E.C."/>
        </authorList>
    </citation>
    <scope>NUCLEOTIDE SEQUENCE</scope>
    <source>
        <strain evidence="1">MDW_8</strain>
    </source>
</reference>
<sequence>MTKRFQVKLKNKSFQWYRSKLLLPFIIDKSIIWNEKQFNQGLVSSMMTEFLKERKCSNIFERPVPSDFLERYAVRRKKSRIQKQQNWFIRELLKIDTLAAFRYLLSQLWPHMGIQFRRNLFKAVAEHRFRDLKAWWTTCDGIVIPILFVEELTGLRWVYSYDSLGIDDLVRWAMEHCAENYALFIKNLKAFKKQVKRFFFTYDRFPEWSDLSGQPPDFLIFFRIYHLIWDIVNQIPLSTLDKGSLIAFLFQPRAVGSADSTMELEAKNKFLKLVSEAPNKVFNPFPEEAWKKLEGYKDRLSPQKLKVSCGPAACLEQTRESGGKNEYLSKVSSLDIDIAYDIFDPELPQIHICPRNIGTSRKIHPSSMRRRIPHYEEWEENERRLGEKGLVISPAFLIVSFCIFQINRYPKDTTDIRLHVVSEPSKARVITVPSFFYSTIMDVLAHYLKPLCAARVIASGMHQAWHMWNFCAKDIRPSNPEFRTFYQQKKADQKILALSTDLETCTDYADPVLGRYIMDQIISRFSNAKGFPTGLFKFGMKLYFSERDIIEPKSRESIGRKKRGWLMGDPFTKVLLTICQYLIYETMSLRYPYFGSIVGDDLVLMSFNKVALVDYMRCLEEYSFKISRPDTFISEKYMFYCEQLCLVPQNLSETVFSAMQERRIAPYCDYPRLRFVLNTSSDVIGRLSFSSRGKISGLGSDYRYVLDTRGEYIYKVMFEVAIACAYRLLPIEASCLGNLLPAQFGGDGGLFMFQSGTDIRTWFDPVPLPERGVVSTESRFLHQCKSEQSPYQHRSLPFPIVYPEDLAEDLLFKPKPVDPHLKERREEMRLKRHQEMEAERRETKELLRLEKKDQLDPPLVFSLKPTISTISKTVPITVEFEFMHRTILSREVFLFDWTAETLAMFNKIGQTSESMTEILNSDLEPIFDFLERIQPRVPPLGTIFTFTVPRRTLHSFSEMKIHESQVVERPMLIPQFYDEDYRKLGYRDFQRVRFSEQPARFIQIRGNVPIFTHDPDGVFPDGDTPVSDYLIDQALELFHQILRCFDFDIEETTRKLEDYLNLLIPEEEFLPKIEYGPMGFLELPAFLPKEVRLFDYSEHLTVRSFLDETGLVSVDTRGTLSDFKRRLKPILPYVSFHSSVTDSVDFRDIDLYRHHPFTISNQDFFRILTSKEMITIGEGMSSYARPIRACGCLMLTSMTQLARLLVFCYDIQRTPFWDLSYDVGFRYMPVSLERFFLEEDNQHYKIISKRDQVYFSHSIELMVPIQVPGPVLKPEIAKISEEEINRKSRKTPRYDVWKIDEILEKLIHRWGGPTEQLFSAILHRAQVNLSKNDFPKAMDGSNLLWALKNRIWDLSNYDPNEDSEDLYRRSIIQDCQLHDFDDMLLMVCFPEEMMEIPLYENLDFRMKEREKKKKKREIKLLKRHLEDVYHGRIEESEREKFQRFSSVSSPIDSDKPFNLGRKKERLLKVRRLLVHRNQLIRELNQKSNPIFLKLPGSAEYPVFHFKFKKCVLNYPIYLFQKEVSISHEPCLSEKIFPQWFTFSSSKRRRLSSRIGKLKRAGIYLLELFSDVIQSSKKLNKRRISRCRKKQLHEIDRQLGIKLIYGTGFIPPQDYTIEFYAPPGFLPDHRGMLAGLLLQSWSKSPYFAKIITIINNSGNLSSEKMLRLEFKRLSVEERNKSVRFYRQQDVNAVANDVCWRLPYYIMKFSWFRLMKNFDYYYGKWTPSTPQEIFRNFGFPTYLPGTSIELEFEFSERIEQDMEETILGYELYKRIPKDCVVRSSPLLNLFVGEVLMTPVDVLLELNILSFYRSICSKHRVPEERNTFLAQMLSKYQVRLEVPKVPLQMDKLSDFFDQITKKERSLIVDEYPIFVKREIFSCFRYLNFFFEPRVFRNWNVNLSIFDIQHLLFSYLERDIPFDPSWSQLMIVCKETPDLLFKFLIAKYRSQLSSYDPILLVSSSHDYIMSNIRAKVPQMRVTPIFVDPRIYRSHRMMELNQFISLESYKLVIDPRADTWSEDDPSFGPIVEVHLSGHGGYTYFSF</sequence>
<name>A0A894KME2_9VIRU</name>
<dbReference type="EMBL" id="MW052123">
    <property type="protein sequence ID" value="QRW42897.1"/>
    <property type="molecule type" value="Genomic_RNA"/>
</dbReference>
<organism evidence="1">
    <name type="scientific">Cunsystermes virus</name>
    <dbReference type="NCBI Taxonomy" id="2796584"/>
    <lineage>
        <taxon>Viruses</taxon>
        <taxon>Riboviria</taxon>
    </lineage>
</organism>
<accession>A0A894KME2</accession>